<keyword evidence="4 6" id="KW-0378">Hydrolase</keyword>
<dbReference type="InterPro" id="IPR015868">
    <property type="entry name" value="Glutaminase"/>
</dbReference>
<dbReference type="InterPro" id="IPR012338">
    <property type="entry name" value="Beta-lactam/transpept-like"/>
</dbReference>
<dbReference type="EMBL" id="CP132507">
    <property type="protein sequence ID" value="WNO04379.1"/>
    <property type="molecule type" value="Genomic_DNA"/>
</dbReference>
<evidence type="ECO:0000313" key="8">
    <source>
        <dbReference type="Proteomes" id="UP001302257"/>
    </source>
</evidence>
<feature type="binding site" evidence="6">
    <location>
        <position position="170"/>
    </location>
    <ligand>
        <name>substrate</name>
    </ligand>
</feature>
<dbReference type="HAMAP" id="MF_00313">
    <property type="entry name" value="Glutaminase"/>
    <property type="match status" value="1"/>
</dbReference>
<dbReference type="GO" id="GO:0004359">
    <property type="term" value="F:glutaminase activity"/>
    <property type="evidence" value="ECO:0007669"/>
    <property type="project" value="UniProtKB-EC"/>
</dbReference>
<feature type="binding site" evidence="6">
    <location>
        <position position="201"/>
    </location>
    <ligand>
        <name>substrate</name>
    </ligand>
</feature>
<dbReference type="PANTHER" id="PTHR12544">
    <property type="entry name" value="GLUTAMINASE"/>
    <property type="match status" value="1"/>
</dbReference>
<gene>
    <name evidence="6" type="primary">glsA</name>
    <name evidence="7" type="ORF">RAN89_15955</name>
</gene>
<proteinExistence type="inferred from homology"/>
<comment type="catalytic activity">
    <reaction evidence="5 6">
        <text>L-glutamine + H2O = L-glutamate + NH4(+)</text>
        <dbReference type="Rhea" id="RHEA:15889"/>
        <dbReference type="ChEBI" id="CHEBI:15377"/>
        <dbReference type="ChEBI" id="CHEBI:28938"/>
        <dbReference type="ChEBI" id="CHEBI:29985"/>
        <dbReference type="ChEBI" id="CHEBI:58359"/>
        <dbReference type="EC" id="3.5.1.2"/>
    </reaction>
</comment>
<accession>A0ABZ0AXJ3</accession>
<feature type="binding site" evidence="6">
    <location>
        <position position="177"/>
    </location>
    <ligand>
        <name>substrate</name>
    </ligand>
</feature>
<dbReference type="PANTHER" id="PTHR12544:SF29">
    <property type="entry name" value="GLUTAMINASE"/>
    <property type="match status" value="1"/>
</dbReference>
<protein>
    <recommendedName>
        <fullName evidence="3 6">Glutaminase</fullName>
        <ecNumber evidence="3 6">3.5.1.2</ecNumber>
    </recommendedName>
</protein>
<feature type="binding site" evidence="6">
    <location>
        <position position="257"/>
    </location>
    <ligand>
        <name>substrate</name>
    </ligand>
</feature>
<evidence type="ECO:0000256" key="5">
    <source>
        <dbReference type="ARBA" id="ARBA00049534"/>
    </source>
</evidence>
<feature type="binding site" evidence="6">
    <location>
        <position position="76"/>
    </location>
    <ligand>
        <name>substrate</name>
    </ligand>
</feature>
<dbReference type="NCBIfam" id="TIGR03814">
    <property type="entry name" value="Gln_ase"/>
    <property type="match status" value="1"/>
</dbReference>
<dbReference type="NCBIfam" id="NF002133">
    <property type="entry name" value="PRK00971.1-2"/>
    <property type="match status" value="1"/>
</dbReference>
<evidence type="ECO:0000256" key="1">
    <source>
        <dbReference type="ARBA" id="ARBA00011076"/>
    </source>
</evidence>
<evidence type="ECO:0000256" key="3">
    <source>
        <dbReference type="ARBA" id="ARBA00012918"/>
    </source>
</evidence>
<evidence type="ECO:0000313" key="7">
    <source>
        <dbReference type="EMBL" id="WNO04379.1"/>
    </source>
</evidence>
<reference evidence="7 8" key="1">
    <citation type="submission" date="2023-08" db="EMBL/GenBank/DDBJ databases">
        <title>Rhodoferax potami sp. nov. and Rhodoferax mekongensis sp. nov., isolated from the Mekong River in Thailand.</title>
        <authorList>
            <person name="Kitikhun S."/>
            <person name="Charoenyingcharoen P."/>
            <person name="Siriarchawattana P."/>
            <person name="Likhitrattanapisal S."/>
            <person name="Nilsakha T."/>
            <person name="Chanpet A."/>
            <person name="Rattanawaree P."/>
            <person name="Ingsriswang S."/>
        </authorList>
    </citation>
    <scope>NUCLEOTIDE SEQUENCE [LARGE SCALE GENOMIC DNA]</scope>
    <source>
        <strain evidence="7 8">TBRC 17307</strain>
    </source>
</reference>
<comment type="subunit">
    <text evidence="2 6">Homotetramer.</text>
</comment>
<keyword evidence="6" id="KW-0007">Acetylation</keyword>
<dbReference type="Gene3D" id="3.40.710.10">
    <property type="entry name" value="DD-peptidase/beta-lactamase superfamily"/>
    <property type="match status" value="1"/>
</dbReference>
<evidence type="ECO:0000256" key="4">
    <source>
        <dbReference type="ARBA" id="ARBA00022801"/>
    </source>
</evidence>
<feature type="binding site" evidence="6">
    <location>
        <position position="126"/>
    </location>
    <ligand>
        <name>substrate</name>
    </ligand>
</feature>
<sequence length="321" mass="34409">MLTPRTTTGLPAAESLQAALALIDTEARALFGQGKVADYIPALAQVQPRQFGMAVALVDGSTYQVGDAHTPFSLQSITKLFTFVLALKAIGDDVWKRVGREPSGAAFNSMVQLETEHGIPRNPFINAGALVITDILTTRYAHLDYALLGALRRLTDDPELSWNAAVAKSERDTAHRNMAMAYFMKSHGNFANPPELVLDNYCRQCATEMNCTQLAQATMFLANGGRDLGRDGRPDEQFLSADDARRVNALLLTCGAYDAAGDFAYRIGLPVKTGVGGGIVAIAPGVGTIAVWAPELDAKGNSVLGAFALERLVQLTGWNHT</sequence>
<organism evidence="7 8">
    <name type="scientific">Rhodoferax mekongensis</name>
    <dbReference type="NCBI Taxonomy" id="3068341"/>
    <lineage>
        <taxon>Bacteria</taxon>
        <taxon>Pseudomonadati</taxon>
        <taxon>Pseudomonadota</taxon>
        <taxon>Betaproteobacteria</taxon>
        <taxon>Burkholderiales</taxon>
        <taxon>Comamonadaceae</taxon>
        <taxon>Rhodoferax</taxon>
    </lineage>
</organism>
<evidence type="ECO:0000256" key="2">
    <source>
        <dbReference type="ARBA" id="ARBA00011881"/>
    </source>
</evidence>
<dbReference type="Proteomes" id="UP001302257">
    <property type="component" value="Chromosome"/>
</dbReference>
<keyword evidence="8" id="KW-1185">Reference proteome</keyword>
<dbReference type="RefSeq" id="WP_313867224.1">
    <property type="nucleotide sequence ID" value="NZ_CP132507.1"/>
</dbReference>
<dbReference type="SUPFAM" id="SSF56601">
    <property type="entry name" value="beta-lactamase/transpeptidase-like"/>
    <property type="match status" value="1"/>
</dbReference>
<comment type="similarity">
    <text evidence="1 6">Belongs to the glutaminase family.</text>
</comment>
<evidence type="ECO:0000256" key="6">
    <source>
        <dbReference type="HAMAP-Rule" id="MF_00313"/>
    </source>
</evidence>
<dbReference type="Pfam" id="PF04960">
    <property type="entry name" value="Glutaminase"/>
    <property type="match status" value="1"/>
</dbReference>
<feature type="binding site" evidence="6">
    <location>
        <position position="275"/>
    </location>
    <ligand>
        <name>substrate</name>
    </ligand>
</feature>
<name>A0ABZ0AXJ3_9BURK</name>
<dbReference type="EC" id="3.5.1.2" evidence="3 6"/>